<evidence type="ECO:0000256" key="12">
    <source>
        <dbReference type="SAM" id="Phobius"/>
    </source>
</evidence>
<evidence type="ECO:0000256" key="2">
    <source>
        <dbReference type="ARBA" id="ARBA00011073"/>
    </source>
</evidence>
<dbReference type="PATRIC" id="fig|369723.5.peg.1464"/>
<evidence type="ECO:0000256" key="9">
    <source>
        <dbReference type="ARBA" id="ARBA00023136"/>
    </source>
</evidence>
<organism evidence="14 15">
    <name type="scientific">Salinispora tropica (strain ATCC BAA-916 / DSM 44818 / JCM 13857 / NBRC 105044 / CNB-440)</name>
    <dbReference type="NCBI Taxonomy" id="369723"/>
    <lineage>
        <taxon>Bacteria</taxon>
        <taxon>Bacillati</taxon>
        <taxon>Actinomycetota</taxon>
        <taxon>Actinomycetes</taxon>
        <taxon>Micromonosporales</taxon>
        <taxon>Micromonosporaceae</taxon>
        <taxon>Salinispora</taxon>
    </lineage>
</organism>
<dbReference type="InterPro" id="IPR015500">
    <property type="entry name" value="Peptidase_S8_subtilisin-rel"/>
</dbReference>
<dbReference type="GO" id="GO:0004252">
    <property type="term" value="F:serine-type endopeptidase activity"/>
    <property type="evidence" value="ECO:0007669"/>
    <property type="project" value="UniProtKB-UniRule"/>
</dbReference>
<dbReference type="GO" id="GO:0006508">
    <property type="term" value="P:proteolysis"/>
    <property type="evidence" value="ECO:0007669"/>
    <property type="project" value="UniProtKB-KW"/>
</dbReference>
<feature type="active site" description="Charge relay system" evidence="10">
    <location>
        <position position="121"/>
    </location>
</feature>
<dbReference type="GO" id="GO:0005886">
    <property type="term" value="C:plasma membrane"/>
    <property type="evidence" value="ECO:0007669"/>
    <property type="project" value="UniProtKB-SubCell"/>
</dbReference>
<protein>
    <submittedName>
        <fullName evidence="14">Peptidase S8 and S53, subtilisin, kexin, sedolisin</fullName>
    </submittedName>
</protein>
<keyword evidence="7 10" id="KW-0720">Serine protease</keyword>
<dbReference type="EMBL" id="CP000667">
    <property type="protein sequence ID" value="ABP53903.1"/>
    <property type="molecule type" value="Genomic_DNA"/>
</dbReference>
<comment type="similarity">
    <text evidence="2 10">Belongs to the peptidase S8 family.</text>
</comment>
<dbReference type="RefSeq" id="WP_011905335.1">
    <property type="nucleotide sequence ID" value="NC_009380.1"/>
</dbReference>
<dbReference type="HOGENOM" id="CLU_011263_13_3_11"/>
<evidence type="ECO:0000256" key="8">
    <source>
        <dbReference type="ARBA" id="ARBA00022989"/>
    </source>
</evidence>
<evidence type="ECO:0000256" key="11">
    <source>
        <dbReference type="SAM" id="MobiDB-lite"/>
    </source>
</evidence>
<evidence type="ECO:0000313" key="14">
    <source>
        <dbReference type="EMBL" id="ABP53903.1"/>
    </source>
</evidence>
<evidence type="ECO:0000256" key="4">
    <source>
        <dbReference type="ARBA" id="ARBA00022670"/>
    </source>
</evidence>
<dbReference type="Gene3D" id="3.40.50.200">
    <property type="entry name" value="Peptidase S8/S53 domain"/>
    <property type="match status" value="1"/>
</dbReference>
<dbReference type="InterPro" id="IPR022398">
    <property type="entry name" value="Peptidase_S8_His-AS"/>
</dbReference>
<dbReference type="AlphaFoldDB" id="A4X4V3"/>
<dbReference type="InterPro" id="IPR023828">
    <property type="entry name" value="Peptidase_S8_Ser-AS"/>
</dbReference>
<dbReference type="PROSITE" id="PS51892">
    <property type="entry name" value="SUBTILASE"/>
    <property type="match status" value="1"/>
</dbReference>
<keyword evidence="6 10" id="KW-0378">Hydrolase</keyword>
<dbReference type="PRINTS" id="PR00723">
    <property type="entry name" value="SUBTILISIN"/>
</dbReference>
<evidence type="ECO:0000259" key="13">
    <source>
        <dbReference type="Pfam" id="PF00082"/>
    </source>
</evidence>
<feature type="region of interest" description="Disordered" evidence="11">
    <location>
        <begin position="395"/>
        <end position="425"/>
    </location>
</feature>
<sequence>MSRAFDRPGTVWRPLPTAALALVLALWPARVAAAEPLGEGLPPLAQQSGGCVPASTARIPDVPWAQHRLSPARVWPLTRGEGQVVAVIDSGVEAVPQLAGGRLDQVEVVRGPSGVDDCPGHGTFVAGLIAARPVSGTGFSGVAPASTILPVRQTGDGLDGTAATLAEAIRAATDRGADIINISTASLFPDETLRRAVEYASSKDVLIVAAVANERGSGNTRPYPAAYPEVLAVGAIGPDGAPADFSGSGDFVDLAAPGSSIVSIGPRGGGHLTATGTSYAAPLVAGTAALVRAYHPQLTAEQVRRRLQLTADRPSGSVPDPRLGWGVVNPYAAVASILPEATGGPPTASPVVVSAPTRPDDGMPGRIVALLIAAAASTLVVVMLVARAVVPRGRRRRWQPAGSADRWQSSSGPAARGRGSRAFRD</sequence>
<reference evidence="15" key="1">
    <citation type="journal article" date="2007" name="Proc. Natl. Acad. Sci. U.S.A.">
        <title>Genome sequencing reveals complex secondary metabolome in the marine actinomycete Salinispora tropica.</title>
        <authorList>
            <person name="Udwary D.W."/>
            <person name="Zeigler L."/>
            <person name="Asolkar R.N."/>
            <person name="Singan V."/>
            <person name="Lapidus A."/>
            <person name="Fenical W."/>
            <person name="Jensen P.R."/>
            <person name="Moore B.S."/>
        </authorList>
    </citation>
    <scope>NUCLEOTIDE SEQUENCE [LARGE SCALE GENOMIC DNA]</scope>
    <source>
        <strain evidence="15">ATCC BAA-916 / DSM 44818 / CNB-440</strain>
    </source>
</reference>
<evidence type="ECO:0000256" key="3">
    <source>
        <dbReference type="ARBA" id="ARBA00022475"/>
    </source>
</evidence>
<gene>
    <name evidence="14" type="ordered locus">Strop_1437</name>
</gene>
<dbReference type="NCBIfam" id="TIGR03921">
    <property type="entry name" value="T7SS_mycosin"/>
    <property type="match status" value="1"/>
</dbReference>
<name>A4X4V3_SALTO</name>
<keyword evidence="8 12" id="KW-1133">Transmembrane helix</keyword>
<dbReference type="STRING" id="369723.Strop_1437"/>
<dbReference type="PROSITE" id="PS00138">
    <property type="entry name" value="SUBTILASE_SER"/>
    <property type="match status" value="1"/>
</dbReference>
<evidence type="ECO:0000256" key="1">
    <source>
        <dbReference type="ARBA" id="ARBA00004162"/>
    </source>
</evidence>
<evidence type="ECO:0000256" key="7">
    <source>
        <dbReference type="ARBA" id="ARBA00022825"/>
    </source>
</evidence>
<dbReference type="SUPFAM" id="SSF52743">
    <property type="entry name" value="Subtilisin-like"/>
    <property type="match status" value="1"/>
</dbReference>
<evidence type="ECO:0000256" key="5">
    <source>
        <dbReference type="ARBA" id="ARBA00022692"/>
    </source>
</evidence>
<dbReference type="Proteomes" id="UP000000235">
    <property type="component" value="Chromosome"/>
</dbReference>
<dbReference type="Pfam" id="PF00082">
    <property type="entry name" value="Peptidase_S8"/>
    <property type="match status" value="1"/>
</dbReference>
<keyword evidence="15" id="KW-1185">Reference proteome</keyword>
<proteinExistence type="inferred from homology"/>
<dbReference type="InterPro" id="IPR000209">
    <property type="entry name" value="Peptidase_S8/S53_dom"/>
</dbReference>
<feature type="transmembrane region" description="Helical" evidence="12">
    <location>
        <begin position="367"/>
        <end position="390"/>
    </location>
</feature>
<dbReference type="InterPro" id="IPR036852">
    <property type="entry name" value="Peptidase_S8/S53_dom_sf"/>
</dbReference>
<feature type="active site" description="Charge relay system" evidence="10">
    <location>
        <position position="278"/>
    </location>
</feature>
<keyword evidence="4 10" id="KW-0645">Protease</keyword>
<comment type="subcellular location">
    <subcellularLocation>
        <location evidence="1">Cell membrane</location>
        <topology evidence="1">Single-pass membrane protein</topology>
    </subcellularLocation>
</comment>
<dbReference type="InterPro" id="IPR050131">
    <property type="entry name" value="Peptidase_S8_subtilisin-like"/>
</dbReference>
<dbReference type="eggNOG" id="COG1404">
    <property type="taxonomic scope" value="Bacteria"/>
</dbReference>
<feature type="active site" description="Charge relay system" evidence="10">
    <location>
        <position position="89"/>
    </location>
</feature>
<dbReference type="PANTHER" id="PTHR43806">
    <property type="entry name" value="PEPTIDASE S8"/>
    <property type="match status" value="1"/>
</dbReference>
<dbReference type="PANTHER" id="PTHR43806:SF11">
    <property type="entry name" value="CEREVISIN-RELATED"/>
    <property type="match status" value="1"/>
</dbReference>
<evidence type="ECO:0000313" key="15">
    <source>
        <dbReference type="Proteomes" id="UP000000235"/>
    </source>
</evidence>
<evidence type="ECO:0000256" key="6">
    <source>
        <dbReference type="ARBA" id="ARBA00022801"/>
    </source>
</evidence>
<dbReference type="InterPro" id="IPR023834">
    <property type="entry name" value="T7SS_pept_S8A_mycosin"/>
</dbReference>
<dbReference type="KEGG" id="stp:Strop_1437"/>
<keyword evidence="5 12" id="KW-0812">Transmembrane</keyword>
<feature type="domain" description="Peptidase S8/S53" evidence="13">
    <location>
        <begin position="80"/>
        <end position="326"/>
    </location>
</feature>
<keyword evidence="9 12" id="KW-0472">Membrane</keyword>
<evidence type="ECO:0000256" key="10">
    <source>
        <dbReference type="PROSITE-ProRule" id="PRU01240"/>
    </source>
</evidence>
<keyword evidence="3" id="KW-1003">Cell membrane</keyword>
<accession>A4X4V3</accession>
<dbReference type="PROSITE" id="PS00137">
    <property type="entry name" value="SUBTILASE_HIS"/>
    <property type="match status" value="1"/>
</dbReference>